<dbReference type="InterPro" id="IPR008915">
    <property type="entry name" value="Peptidase_M50"/>
</dbReference>
<feature type="domain" description="PDZ" evidence="12">
    <location>
        <begin position="152"/>
        <end position="234"/>
    </location>
</feature>
<dbReference type="InterPro" id="IPR041489">
    <property type="entry name" value="PDZ_6"/>
</dbReference>
<dbReference type="GO" id="GO:0004222">
    <property type="term" value="F:metalloendopeptidase activity"/>
    <property type="evidence" value="ECO:0007669"/>
    <property type="project" value="InterPro"/>
</dbReference>
<dbReference type="AlphaFoldDB" id="A0A839QSG4"/>
<dbReference type="Pfam" id="PF02163">
    <property type="entry name" value="Peptidase_M50"/>
    <property type="match status" value="1"/>
</dbReference>
<comment type="caution">
    <text evidence="13">The sequence shown here is derived from an EMBL/GenBank/DDBJ whole genome shotgun (WGS) entry which is preliminary data.</text>
</comment>
<keyword evidence="14" id="KW-1185">Reference proteome</keyword>
<comment type="similarity">
    <text evidence="3">Belongs to the peptidase M50B family.</text>
</comment>
<gene>
    <name evidence="13" type="ORF">FHX50_000027</name>
</gene>
<dbReference type="CDD" id="cd23081">
    <property type="entry name" value="cpPDZ_EcRseP-like"/>
    <property type="match status" value="1"/>
</dbReference>
<dbReference type="InterPro" id="IPR004387">
    <property type="entry name" value="Pept_M50_Zn"/>
</dbReference>
<feature type="transmembrane region" description="Helical" evidence="11">
    <location>
        <begin position="137"/>
        <end position="156"/>
    </location>
</feature>
<evidence type="ECO:0000256" key="11">
    <source>
        <dbReference type="SAM" id="Phobius"/>
    </source>
</evidence>
<dbReference type="PANTHER" id="PTHR42837">
    <property type="entry name" value="REGULATOR OF SIGMA-E PROTEASE RSEP"/>
    <property type="match status" value="1"/>
</dbReference>
<evidence type="ECO:0000256" key="6">
    <source>
        <dbReference type="ARBA" id="ARBA00022801"/>
    </source>
</evidence>
<dbReference type="PANTHER" id="PTHR42837:SF2">
    <property type="entry name" value="MEMBRANE METALLOPROTEASE ARASP2, CHLOROPLASTIC-RELATED"/>
    <property type="match status" value="1"/>
</dbReference>
<comment type="subcellular location">
    <subcellularLocation>
        <location evidence="2">Membrane</location>
        <topology evidence="2">Multi-pass membrane protein</topology>
    </subcellularLocation>
</comment>
<feature type="transmembrane region" description="Helical" evidence="11">
    <location>
        <begin position="356"/>
        <end position="376"/>
    </location>
</feature>
<evidence type="ECO:0000259" key="12">
    <source>
        <dbReference type="SMART" id="SM00228"/>
    </source>
</evidence>
<reference evidence="13 14" key="1">
    <citation type="submission" date="2020-08" db="EMBL/GenBank/DDBJ databases">
        <title>Sequencing the genomes of 1000 actinobacteria strains.</title>
        <authorList>
            <person name="Klenk H.-P."/>
        </authorList>
    </citation>
    <scope>NUCLEOTIDE SEQUENCE [LARGE SCALE GENOMIC DNA]</scope>
    <source>
        <strain evidence="13 14">DSM 23040</strain>
    </source>
</reference>
<dbReference type="GO" id="GO:0016020">
    <property type="term" value="C:membrane"/>
    <property type="evidence" value="ECO:0007669"/>
    <property type="project" value="UniProtKB-SubCell"/>
</dbReference>
<accession>A0A839QSG4</accession>
<dbReference type="RefSeq" id="WP_183373462.1">
    <property type="nucleotide sequence ID" value="NZ_CBCSFZ010000028.1"/>
</dbReference>
<evidence type="ECO:0000256" key="8">
    <source>
        <dbReference type="ARBA" id="ARBA00022989"/>
    </source>
</evidence>
<keyword evidence="10 11" id="KW-0472">Membrane</keyword>
<evidence type="ECO:0000256" key="3">
    <source>
        <dbReference type="ARBA" id="ARBA00007931"/>
    </source>
</evidence>
<evidence type="ECO:0000313" key="13">
    <source>
        <dbReference type="EMBL" id="MBB3021779.1"/>
    </source>
</evidence>
<comment type="cofactor">
    <cofactor evidence="1">
        <name>Zn(2+)</name>
        <dbReference type="ChEBI" id="CHEBI:29105"/>
    </cofactor>
</comment>
<dbReference type="Proteomes" id="UP000568050">
    <property type="component" value="Unassembled WGS sequence"/>
</dbReference>
<evidence type="ECO:0000256" key="4">
    <source>
        <dbReference type="ARBA" id="ARBA00022670"/>
    </source>
</evidence>
<name>A0A839QSG4_9MICO</name>
<evidence type="ECO:0000256" key="1">
    <source>
        <dbReference type="ARBA" id="ARBA00001947"/>
    </source>
</evidence>
<dbReference type="Pfam" id="PF17820">
    <property type="entry name" value="PDZ_6"/>
    <property type="match status" value="1"/>
</dbReference>
<protein>
    <submittedName>
        <fullName evidence="13">Membrane-associated protease RseP (Regulator of RpoE activity)</fullName>
    </submittedName>
</protein>
<evidence type="ECO:0000256" key="2">
    <source>
        <dbReference type="ARBA" id="ARBA00004141"/>
    </source>
</evidence>
<dbReference type="GO" id="GO:0006508">
    <property type="term" value="P:proteolysis"/>
    <property type="evidence" value="ECO:0007669"/>
    <property type="project" value="UniProtKB-KW"/>
</dbReference>
<keyword evidence="9" id="KW-0482">Metalloprotease</keyword>
<dbReference type="SMART" id="SM00228">
    <property type="entry name" value="PDZ"/>
    <property type="match status" value="1"/>
</dbReference>
<keyword evidence="6" id="KW-0378">Hydrolase</keyword>
<proteinExistence type="inferred from homology"/>
<dbReference type="InterPro" id="IPR036034">
    <property type="entry name" value="PDZ_sf"/>
</dbReference>
<dbReference type="CDD" id="cd06163">
    <property type="entry name" value="S2P-M50_PDZ_RseP-like"/>
    <property type="match status" value="1"/>
</dbReference>
<organism evidence="13 14">
    <name type="scientific">Helcobacillus massiliensis</name>
    <dbReference type="NCBI Taxonomy" id="521392"/>
    <lineage>
        <taxon>Bacteria</taxon>
        <taxon>Bacillati</taxon>
        <taxon>Actinomycetota</taxon>
        <taxon>Actinomycetes</taxon>
        <taxon>Micrococcales</taxon>
        <taxon>Dermabacteraceae</taxon>
        <taxon>Helcobacillus</taxon>
    </lineage>
</organism>
<evidence type="ECO:0000256" key="9">
    <source>
        <dbReference type="ARBA" id="ARBA00023049"/>
    </source>
</evidence>
<keyword evidence="5 11" id="KW-0812">Transmembrane</keyword>
<dbReference type="Gene3D" id="2.30.42.10">
    <property type="match status" value="1"/>
</dbReference>
<evidence type="ECO:0000256" key="5">
    <source>
        <dbReference type="ARBA" id="ARBA00022692"/>
    </source>
</evidence>
<feature type="transmembrane region" description="Helical" evidence="11">
    <location>
        <begin position="415"/>
        <end position="436"/>
    </location>
</feature>
<evidence type="ECO:0000256" key="7">
    <source>
        <dbReference type="ARBA" id="ARBA00022833"/>
    </source>
</evidence>
<keyword evidence="8 11" id="KW-1133">Transmembrane helix</keyword>
<evidence type="ECO:0000256" key="10">
    <source>
        <dbReference type="ARBA" id="ARBA00023136"/>
    </source>
</evidence>
<sequence length="447" mass="47546">MSALLYALGILLIGIGLAVSIALHEIGHLVPAKRFGVRVTQYMIGFGPTVWSRRRGETEYGIKAIPLGGYIRMIGMYPPHKGDAPGTIREDSTGFFQQMSDEAKEWESSQYSPEEQHRTFVNLSVPKKLAVMLGGPFMNLVLSVLLLAVLLIGFGLPTTTAEVKSVSQCVVPATAPPDADCAGMPPAPAAAAGIRPGDEITAIAGEPVGDFQDLSRIVRAHPDQEIEVELVRDGAPMTLTVTPLSNDVVSLDADGRPIIGEDGAPRTEKAGFLGVSGTQAMVRQPITSLPGMVWDTFAGTAKVVLTLPMRLWDIGVTVFSDQPRDPNGPLGVVGVSRLAGEVVSADAPGFEAKERAFTLISMLASLNMALFVFNLIPLMPLDGGHVLGALIEGARRQAARLRGRPDPGPVDMSRMLPVTNVVALAFIGMSVLLLYADIVKPIRMFGP</sequence>
<keyword evidence="4 13" id="KW-0645">Protease</keyword>
<dbReference type="EMBL" id="JACHWP010000001">
    <property type="protein sequence ID" value="MBB3021779.1"/>
    <property type="molecule type" value="Genomic_DNA"/>
</dbReference>
<evidence type="ECO:0000313" key="14">
    <source>
        <dbReference type="Proteomes" id="UP000568050"/>
    </source>
</evidence>
<keyword evidence="7" id="KW-0862">Zinc</keyword>
<dbReference type="InterPro" id="IPR001478">
    <property type="entry name" value="PDZ"/>
</dbReference>
<dbReference type="SUPFAM" id="SSF50156">
    <property type="entry name" value="PDZ domain-like"/>
    <property type="match status" value="1"/>
</dbReference>